<evidence type="ECO:0000313" key="2">
    <source>
        <dbReference type="Proteomes" id="UP000012073"/>
    </source>
</evidence>
<proteinExistence type="predicted"/>
<dbReference type="EMBL" id="HG001459">
    <property type="protein sequence ID" value="CDF32171.1"/>
    <property type="molecule type" value="Genomic_DNA"/>
</dbReference>
<dbReference type="KEGG" id="ccp:CHC_T00001398001"/>
<accession>R7Q498</accession>
<organism evidence="1 2">
    <name type="scientific">Chondrus crispus</name>
    <name type="common">Carrageen Irish moss</name>
    <name type="synonym">Polymorpha crispa</name>
    <dbReference type="NCBI Taxonomy" id="2769"/>
    <lineage>
        <taxon>Eukaryota</taxon>
        <taxon>Rhodophyta</taxon>
        <taxon>Florideophyceae</taxon>
        <taxon>Rhodymeniophycidae</taxon>
        <taxon>Gigartinales</taxon>
        <taxon>Gigartinaceae</taxon>
        <taxon>Chondrus</taxon>
    </lineage>
</organism>
<sequence length="87" mass="9345">MRLLSVICGNKLENAGVAGTDALKDCGTAVWAEYLQLMCPKGLVVGVAGAHNQIEQTEALLHNKQAFTCLSYRGNLPPSAFTHRFPS</sequence>
<dbReference type="GeneID" id="17319530"/>
<gene>
    <name evidence="1" type="ORF">CHC_T00001398001</name>
</gene>
<reference evidence="2" key="1">
    <citation type="journal article" date="2013" name="Proc. Natl. Acad. Sci. U.S.A.">
        <title>Genome structure and metabolic features in the red seaweed Chondrus crispus shed light on evolution of the Archaeplastida.</title>
        <authorList>
            <person name="Collen J."/>
            <person name="Porcel B."/>
            <person name="Carre W."/>
            <person name="Ball S.G."/>
            <person name="Chaparro C."/>
            <person name="Tonon T."/>
            <person name="Barbeyron T."/>
            <person name="Michel G."/>
            <person name="Noel B."/>
            <person name="Valentin K."/>
            <person name="Elias M."/>
            <person name="Artiguenave F."/>
            <person name="Arun A."/>
            <person name="Aury J.M."/>
            <person name="Barbosa-Neto J.F."/>
            <person name="Bothwell J.H."/>
            <person name="Bouget F.Y."/>
            <person name="Brillet L."/>
            <person name="Cabello-Hurtado F."/>
            <person name="Capella-Gutierrez S."/>
            <person name="Charrier B."/>
            <person name="Cladiere L."/>
            <person name="Cock J.M."/>
            <person name="Coelho S.M."/>
            <person name="Colleoni C."/>
            <person name="Czjzek M."/>
            <person name="Da Silva C."/>
            <person name="Delage L."/>
            <person name="Denoeud F."/>
            <person name="Deschamps P."/>
            <person name="Dittami S.M."/>
            <person name="Gabaldon T."/>
            <person name="Gachon C.M."/>
            <person name="Groisillier A."/>
            <person name="Herve C."/>
            <person name="Jabbari K."/>
            <person name="Katinka M."/>
            <person name="Kloareg B."/>
            <person name="Kowalczyk N."/>
            <person name="Labadie K."/>
            <person name="Leblanc C."/>
            <person name="Lopez P.J."/>
            <person name="McLachlan D.H."/>
            <person name="Meslet-Cladiere L."/>
            <person name="Moustafa A."/>
            <person name="Nehr Z."/>
            <person name="Nyvall Collen P."/>
            <person name="Panaud O."/>
            <person name="Partensky F."/>
            <person name="Poulain J."/>
            <person name="Rensing S.A."/>
            <person name="Rousvoal S."/>
            <person name="Samson G."/>
            <person name="Symeonidi A."/>
            <person name="Weissenbach J."/>
            <person name="Zambounis A."/>
            <person name="Wincker P."/>
            <person name="Boyen C."/>
        </authorList>
    </citation>
    <scope>NUCLEOTIDE SEQUENCE [LARGE SCALE GENOMIC DNA]</scope>
    <source>
        <strain evidence="2">cv. Stackhouse</strain>
    </source>
</reference>
<dbReference type="Proteomes" id="UP000012073">
    <property type="component" value="Unassembled WGS sequence"/>
</dbReference>
<dbReference type="Gramene" id="CDF32171">
    <property type="protein sequence ID" value="CDF32171"/>
    <property type="gene ID" value="CHC_T00001398001"/>
</dbReference>
<keyword evidence="2" id="KW-1185">Reference proteome</keyword>
<dbReference type="RefSeq" id="XP_005711836.1">
    <property type="nucleotide sequence ID" value="XM_005711779.1"/>
</dbReference>
<protein>
    <submittedName>
        <fullName evidence="1">Uncharacterized protein</fullName>
    </submittedName>
</protein>
<evidence type="ECO:0000313" key="1">
    <source>
        <dbReference type="EMBL" id="CDF32171.1"/>
    </source>
</evidence>
<dbReference type="AlphaFoldDB" id="R7Q498"/>
<name>R7Q498_CHOCR</name>